<name>A0A1Y6ISZ8_9VIBR</name>
<organism evidence="1 2">
    <name type="scientific">Vibrio mangrovi</name>
    <dbReference type="NCBI Taxonomy" id="474394"/>
    <lineage>
        <taxon>Bacteria</taxon>
        <taxon>Pseudomonadati</taxon>
        <taxon>Pseudomonadota</taxon>
        <taxon>Gammaproteobacteria</taxon>
        <taxon>Vibrionales</taxon>
        <taxon>Vibrionaceae</taxon>
        <taxon>Vibrio</taxon>
    </lineage>
</organism>
<gene>
    <name evidence="1" type="ORF">VIM7927_01178</name>
</gene>
<dbReference type="EMBL" id="FXXI01000001">
    <property type="protein sequence ID" value="SMR99940.1"/>
    <property type="molecule type" value="Genomic_DNA"/>
</dbReference>
<evidence type="ECO:0000313" key="1">
    <source>
        <dbReference type="EMBL" id="SMR99940.1"/>
    </source>
</evidence>
<proteinExistence type="predicted"/>
<dbReference type="AlphaFoldDB" id="A0A1Y6ISZ8"/>
<reference evidence="1 2" key="1">
    <citation type="submission" date="2017-05" db="EMBL/GenBank/DDBJ databases">
        <authorList>
            <person name="Song R."/>
            <person name="Chenine A.L."/>
            <person name="Ruprecht R.M."/>
        </authorList>
    </citation>
    <scope>NUCLEOTIDE SEQUENCE [LARGE SCALE GENOMIC DNA]</scope>
    <source>
        <strain evidence="1 2">CECT 7927</strain>
    </source>
</reference>
<evidence type="ECO:0000313" key="2">
    <source>
        <dbReference type="Proteomes" id="UP000196125"/>
    </source>
</evidence>
<sequence>MARRLGCEPEWKAGIMTVVPSEKRVRCGVSVLQVGKIKNRIAPVLIDLMVYFDPFVILRPS</sequence>
<accession>A0A1Y6ISZ8</accession>
<dbReference type="Proteomes" id="UP000196125">
    <property type="component" value="Unassembled WGS sequence"/>
</dbReference>
<protein>
    <submittedName>
        <fullName evidence="1">Uncharacterized protein</fullName>
    </submittedName>
</protein>